<dbReference type="GO" id="GO:0005829">
    <property type="term" value="C:cytosol"/>
    <property type="evidence" value="ECO:0007669"/>
    <property type="project" value="TreeGrafter"/>
</dbReference>
<protein>
    <submittedName>
        <fullName evidence="2">Nucleoside phosphorylase</fullName>
    </submittedName>
</protein>
<sequence length="245" mass="27023">MEEVQKHIRCKKGDIASYVLTPGSVERVEKIADHFDNKELVTRHREYLIYNGQYKGVDVTVCSTGIGGPSTSIALEEMIKVGADTFIRVGSCGARQPDIEIGDVIVVDSAFRGEGTSKEYVDSAFPAVADHYVTAALIEAVKDKGRKLHIGTSYTRDAYYKQNPALNELLTEYNVKCSEQECSTIYTLARIHGVRSGGIVGTDSNILLPEQPTLAEKEELFAKAEQESIEIALEAIYKLAEQDKK</sequence>
<keyword evidence="3" id="KW-1185">Reference proteome</keyword>
<dbReference type="RefSeq" id="WP_270452861.1">
    <property type="nucleotide sequence ID" value="NZ_JADPIE010000002.1"/>
</dbReference>
<dbReference type="GO" id="GO:0003824">
    <property type="term" value="F:catalytic activity"/>
    <property type="evidence" value="ECO:0007669"/>
    <property type="project" value="InterPro"/>
</dbReference>
<dbReference type="GO" id="GO:0009116">
    <property type="term" value="P:nucleoside metabolic process"/>
    <property type="evidence" value="ECO:0007669"/>
    <property type="project" value="InterPro"/>
</dbReference>
<dbReference type="EMBL" id="JADPIE010000002">
    <property type="protein sequence ID" value="MBF8436097.1"/>
    <property type="molecule type" value="Genomic_DNA"/>
</dbReference>
<dbReference type="InterPro" id="IPR035994">
    <property type="entry name" value="Nucleoside_phosphorylase_sf"/>
</dbReference>
<proteinExistence type="predicted"/>
<name>A0A931API0_9FIRM</name>
<dbReference type="InterPro" id="IPR000845">
    <property type="entry name" value="Nucleoside_phosphorylase_d"/>
</dbReference>
<dbReference type="Proteomes" id="UP000621436">
    <property type="component" value="Unassembled WGS sequence"/>
</dbReference>
<reference evidence="2" key="1">
    <citation type="submission" date="2020-11" db="EMBL/GenBank/DDBJ databases">
        <title>Halonatronomonas betainensis gen. nov., sp. nov. a novel haloalkaliphilic representative of the family Halanaerobiacae capable of betaine degradation.</title>
        <authorList>
            <person name="Boltyanskaya Y."/>
            <person name="Kevbrin V."/>
            <person name="Detkova E."/>
            <person name="Grouzdev D.S."/>
            <person name="Koziaeva V."/>
            <person name="Zhilina T."/>
        </authorList>
    </citation>
    <scope>NUCLEOTIDE SEQUENCE</scope>
    <source>
        <strain evidence="2">Z-7014</strain>
    </source>
</reference>
<evidence type="ECO:0000313" key="3">
    <source>
        <dbReference type="Proteomes" id="UP000621436"/>
    </source>
</evidence>
<feature type="domain" description="Nucleoside phosphorylase" evidence="1">
    <location>
        <begin position="18"/>
        <end position="236"/>
    </location>
</feature>
<evidence type="ECO:0000313" key="2">
    <source>
        <dbReference type="EMBL" id="MBF8436097.1"/>
    </source>
</evidence>
<organism evidence="2 3">
    <name type="scientific">Halonatronomonas betaini</name>
    <dbReference type="NCBI Taxonomy" id="2778430"/>
    <lineage>
        <taxon>Bacteria</taxon>
        <taxon>Bacillati</taxon>
        <taxon>Bacillota</taxon>
        <taxon>Clostridia</taxon>
        <taxon>Halanaerobiales</taxon>
        <taxon>Halarsenatibacteraceae</taxon>
        <taxon>Halonatronomonas</taxon>
    </lineage>
</organism>
<dbReference type="PANTHER" id="PTHR43691">
    <property type="entry name" value="URIDINE PHOSPHORYLASE"/>
    <property type="match status" value="1"/>
</dbReference>
<dbReference type="PANTHER" id="PTHR43691:SF13">
    <property type="entry name" value="URIDINE PHOSPHORYLASE"/>
    <property type="match status" value="1"/>
</dbReference>
<dbReference type="Gene3D" id="3.40.50.1580">
    <property type="entry name" value="Nucleoside phosphorylase domain"/>
    <property type="match status" value="1"/>
</dbReference>
<comment type="caution">
    <text evidence="2">The sequence shown here is derived from an EMBL/GenBank/DDBJ whole genome shotgun (WGS) entry which is preliminary data.</text>
</comment>
<dbReference type="Pfam" id="PF01048">
    <property type="entry name" value="PNP_UDP_1"/>
    <property type="match status" value="1"/>
</dbReference>
<accession>A0A931API0</accession>
<dbReference type="CDD" id="cd17767">
    <property type="entry name" value="UP_EcUdp-like"/>
    <property type="match status" value="1"/>
</dbReference>
<dbReference type="AlphaFoldDB" id="A0A931API0"/>
<evidence type="ECO:0000259" key="1">
    <source>
        <dbReference type="Pfam" id="PF01048"/>
    </source>
</evidence>
<gene>
    <name evidence="2" type="ORF">I0Q91_03315</name>
</gene>
<dbReference type="SUPFAM" id="SSF53167">
    <property type="entry name" value="Purine and uridine phosphorylases"/>
    <property type="match status" value="1"/>
</dbReference>